<name>A0A061RVB9_9CHLO</name>
<reference evidence="1" key="1">
    <citation type="submission" date="2014-05" db="EMBL/GenBank/DDBJ databases">
        <title>The transcriptome of the halophilic microalga Tetraselmis sp. GSL018 isolated from the Great Salt Lake, Utah.</title>
        <authorList>
            <person name="Jinkerson R.E."/>
            <person name="D'Adamo S."/>
            <person name="Posewitz M.C."/>
        </authorList>
    </citation>
    <scope>NUCLEOTIDE SEQUENCE</scope>
    <source>
        <strain evidence="1">GSL018</strain>
    </source>
</reference>
<dbReference type="AlphaFoldDB" id="A0A061RVB9"/>
<gene>
    <name evidence="1" type="ORF">TSPGSL018_19178</name>
</gene>
<accession>A0A061RVB9</accession>
<dbReference type="EMBL" id="GBEZ01008735">
    <property type="protein sequence ID" value="JAC76822.1"/>
    <property type="molecule type" value="Transcribed_RNA"/>
</dbReference>
<sequence length="66" mass="7504">MRKRIVSPLAGRVRPRSLWLLSRPWSGPPVPRLERGRFARRSSRPSSRGIAAVLAAYHRTARGDEK</sequence>
<proteinExistence type="predicted"/>
<organism evidence="1">
    <name type="scientific">Tetraselmis sp. GSL018</name>
    <dbReference type="NCBI Taxonomy" id="582737"/>
    <lineage>
        <taxon>Eukaryota</taxon>
        <taxon>Viridiplantae</taxon>
        <taxon>Chlorophyta</taxon>
        <taxon>core chlorophytes</taxon>
        <taxon>Chlorodendrophyceae</taxon>
        <taxon>Chlorodendrales</taxon>
        <taxon>Chlorodendraceae</taxon>
        <taxon>Tetraselmis</taxon>
    </lineage>
</organism>
<protein>
    <submittedName>
        <fullName evidence="1">Uncharacterized protein</fullName>
    </submittedName>
</protein>
<evidence type="ECO:0000313" key="1">
    <source>
        <dbReference type="EMBL" id="JAC76822.1"/>
    </source>
</evidence>